<dbReference type="FunFam" id="2.40.420.20:FF:000001">
    <property type="entry name" value="Efflux RND transporter periplasmic adaptor subunit"/>
    <property type="match status" value="1"/>
</dbReference>
<evidence type="ECO:0000256" key="8">
    <source>
        <dbReference type="SAM" id="MobiDB-lite"/>
    </source>
</evidence>
<keyword evidence="7" id="KW-0175">Coiled coil</keyword>
<evidence type="ECO:0000259" key="12">
    <source>
        <dbReference type="Pfam" id="PF25967"/>
    </source>
</evidence>
<reference evidence="13 14" key="1">
    <citation type="submission" date="2017-03" db="EMBL/GenBank/DDBJ databases">
        <authorList>
            <person name="Afonso C.L."/>
            <person name="Miller P.J."/>
            <person name="Scott M.A."/>
            <person name="Spackman E."/>
            <person name="Goraichik I."/>
            <person name="Dimitrov K.M."/>
            <person name="Suarez D.L."/>
            <person name="Swayne D.E."/>
        </authorList>
    </citation>
    <scope>NUCLEOTIDE SEQUENCE [LARGE SCALE GENOMIC DNA]</scope>
    <source>
        <strain evidence="13">Genome sequencing of Nitrospira japonica strain NJ11</strain>
    </source>
</reference>
<comment type="similarity">
    <text evidence="2">Belongs to the membrane fusion protein (MFP) (TC 8.A.1) family.</text>
</comment>
<evidence type="ECO:0000313" key="14">
    <source>
        <dbReference type="Proteomes" id="UP000192042"/>
    </source>
</evidence>
<evidence type="ECO:0000256" key="4">
    <source>
        <dbReference type="ARBA" id="ARBA00022475"/>
    </source>
</evidence>
<evidence type="ECO:0000256" key="2">
    <source>
        <dbReference type="ARBA" id="ARBA00009477"/>
    </source>
</evidence>
<accession>A0A1W1I0G5</accession>
<evidence type="ECO:0000256" key="3">
    <source>
        <dbReference type="ARBA" id="ARBA00022448"/>
    </source>
</evidence>
<keyword evidence="14" id="KW-1185">Reference proteome</keyword>
<dbReference type="PANTHER" id="PTHR30469:SF12">
    <property type="entry name" value="MULTIDRUG RESISTANCE PROTEIN MDTA"/>
    <property type="match status" value="1"/>
</dbReference>
<evidence type="ECO:0000256" key="7">
    <source>
        <dbReference type="SAM" id="Coils"/>
    </source>
</evidence>
<proteinExistence type="inferred from homology"/>
<feature type="coiled-coil region" evidence="7">
    <location>
        <begin position="119"/>
        <end position="146"/>
    </location>
</feature>
<dbReference type="InterPro" id="IPR058625">
    <property type="entry name" value="MdtA-like_BSH"/>
</dbReference>
<dbReference type="Gene3D" id="2.40.420.20">
    <property type="match status" value="1"/>
</dbReference>
<dbReference type="Gene3D" id="2.40.30.170">
    <property type="match status" value="1"/>
</dbReference>
<dbReference type="InterPro" id="IPR006143">
    <property type="entry name" value="RND_pump_MFP"/>
</dbReference>
<evidence type="ECO:0000256" key="5">
    <source>
        <dbReference type="ARBA" id="ARBA00022519"/>
    </source>
</evidence>
<dbReference type="Gene3D" id="1.10.287.470">
    <property type="entry name" value="Helix hairpin bin"/>
    <property type="match status" value="1"/>
</dbReference>
<dbReference type="Pfam" id="PF25944">
    <property type="entry name" value="Beta-barrel_RND"/>
    <property type="match status" value="1"/>
</dbReference>
<comment type="subcellular location">
    <subcellularLocation>
        <location evidence="1">Cell membrane</location>
    </subcellularLocation>
</comment>
<dbReference type="GO" id="GO:1990281">
    <property type="term" value="C:efflux pump complex"/>
    <property type="evidence" value="ECO:0007669"/>
    <property type="project" value="TreeGrafter"/>
</dbReference>
<feature type="domain" description="Multidrug resistance protein MdtA-like C-terminal permuted SH3" evidence="12">
    <location>
        <begin position="314"/>
        <end position="372"/>
    </location>
</feature>
<dbReference type="InterPro" id="IPR058627">
    <property type="entry name" value="MdtA-like_C"/>
</dbReference>
<evidence type="ECO:0000259" key="9">
    <source>
        <dbReference type="Pfam" id="PF25876"/>
    </source>
</evidence>
<dbReference type="Proteomes" id="UP000192042">
    <property type="component" value="Chromosome I"/>
</dbReference>
<dbReference type="InterPro" id="IPR058626">
    <property type="entry name" value="MdtA-like_b-barrel"/>
</dbReference>
<dbReference type="Pfam" id="PF25917">
    <property type="entry name" value="BSH_RND"/>
    <property type="match status" value="1"/>
</dbReference>
<dbReference type="RefSeq" id="WP_080885173.1">
    <property type="nucleotide sequence ID" value="NZ_LT828648.1"/>
</dbReference>
<gene>
    <name evidence="13" type="primary">mdtA</name>
    <name evidence="13" type="ORF">NSJP_0323</name>
</gene>
<dbReference type="Gene3D" id="2.40.50.100">
    <property type="match status" value="1"/>
</dbReference>
<dbReference type="AlphaFoldDB" id="A0A1W1I0G5"/>
<dbReference type="GO" id="GO:0030313">
    <property type="term" value="C:cell envelope"/>
    <property type="evidence" value="ECO:0007669"/>
    <property type="project" value="UniProtKB-SubCell"/>
</dbReference>
<dbReference type="NCBIfam" id="NF008589">
    <property type="entry name" value="PRK11556.1"/>
    <property type="match status" value="1"/>
</dbReference>
<keyword evidence="5" id="KW-0997">Cell inner membrane</keyword>
<evidence type="ECO:0000256" key="6">
    <source>
        <dbReference type="ARBA" id="ARBA00023136"/>
    </source>
</evidence>
<dbReference type="KEGG" id="nja:NSJP_0323"/>
<organism evidence="13 14">
    <name type="scientific">Nitrospira japonica</name>
    <dbReference type="NCBI Taxonomy" id="1325564"/>
    <lineage>
        <taxon>Bacteria</taxon>
        <taxon>Pseudomonadati</taxon>
        <taxon>Nitrospirota</taxon>
        <taxon>Nitrospiria</taxon>
        <taxon>Nitrospirales</taxon>
        <taxon>Nitrospiraceae</taxon>
        <taxon>Nitrospira</taxon>
    </lineage>
</organism>
<feature type="domain" description="Multidrug resistance protein MdtA-like alpha-helical hairpin" evidence="9">
    <location>
        <begin position="118"/>
        <end position="188"/>
    </location>
</feature>
<dbReference type="OrthoDB" id="9772050at2"/>
<evidence type="ECO:0000256" key="1">
    <source>
        <dbReference type="ARBA" id="ARBA00004236"/>
    </source>
</evidence>
<dbReference type="Pfam" id="PF25876">
    <property type="entry name" value="HH_MFP_RND"/>
    <property type="match status" value="1"/>
</dbReference>
<dbReference type="InterPro" id="IPR058624">
    <property type="entry name" value="MdtA-like_HH"/>
</dbReference>
<feature type="domain" description="Multidrug resistance protein MdtA-like barrel-sandwich hybrid" evidence="10">
    <location>
        <begin position="78"/>
        <end position="221"/>
    </location>
</feature>
<feature type="compositionally biased region" description="Basic and acidic residues" evidence="8">
    <location>
        <begin position="376"/>
        <end position="386"/>
    </location>
</feature>
<feature type="region of interest" description="Disordered" evidence="8">
    <location>
        <begin position="376"/>
        <end position="405"/>
    </location>
</feature>
<dbReference type="STRING" id="1325564.NSJP_0323"/>
<name>A0A1W1I0G5_9BACT</name>
<feature type="domain" description="Multidrug resistance protein MdtA-like beta-barrel" evidence="11">
    <location>
        <begin position="225"/>
        <end position="308"/>
    </location>
</feature>
<keyword evidence="3" id="KW-0813">Transport</keyword>
<keyword evidence="6" id="KW-0472">Membrane</keyword>
<evidence type="ECO:0000259" key="10">
    <source>
        <dbReference type="Pfam" id="PF25917"/>
    </source>
</evidence>
<protein>
    <submittedName>
        <fullName evidence="13">Multidrug efflux system, subunit A</fullName>
    </submittedName>
</protein>
<dbReference type="GO" id="GO:0015562">
    <property type="term" value="F:efflux transmembrane transporter activity"/>
    <property type="evidence" value="ECO:0007669"/>
    <property type="project" value="TreeGrafter"/>
</dbReference>
<dbReference type="Pfam" id="PF25967">
    <property type="entry name" value="RND-MFP_C"/>
    <property type="match status" value="1"/>
</dbReference>
<evidence type="ECO:0000259" key="11">
    <source>
        <dbReference type="Pfam" id="PF25944"/>
    </source>
</evidence>
<dbReference type="NCBIfam" id="TIGR01730">
    <property type="entry name" value="RND_mfp"/>
    <property type="match status" value="1"/>
</dbReference>
<dbReference type="EMBL" id="LT828648">
    <property type="protein sequence ID" value="SLM46495.1"/>
    <property type="molecule type" value="Genomic_DNA"/>
</dbReference>
<dbReference type="SUPFAM" id="SSF111369">
    <property type="entry name" value="HlyD-like secretion proteins"/>
    <property type="match status" value="1"/>
</dbReference>
<evidence type="ECO:0000313" key="13">
    <source>
        <dbReference type="EMBL" id="SLM46495.1"/>
    </source>
</evidence>
<dbReference type="PANTHER" id="PTHR30469">
    <property type="entry name" value="MULTIDRUG RESISTANCE PROTEIN MDTA"/>
    <property type="match status" value="1"/>
</dbReference>
<sequence length="405" mass="43758">MAEPIPFAAMLKRWLLGLAAACLLALAGYALLAKSGEEPSRAGQVPGGARAFPVLVVPARTGDIGVYLNGLGSVVPLNTVNVKSRVDGQLMRVLFQEGQLVREGDLLAQIDPRPFEVQLSQAEGQMARDRAQLKNAQLDLERYKGLVKQGYIPKQQLDTQEAMVRQLEGIVQADQSQIDNAKLQLAYSRITAPISGRVGLRLVDPGNMVRANDTSGLLVITQLTPITVVFTIPEDSLPPVLERLNAGRQLAVDAFDREQKKQLASGKLLTVDNQIDPNTGTVRLKAVFANEDGSLFPNQFVNARLLLDVKRGVTLVPSAAVQRGAKGTFVYVVKEDHTVAVRTVALGTTHGEDASIDSGLAAEELVVVDGTEKLREGSKVEVRNRNEPPANVSPPPGPEKPRRER</sequence>
<keyword evidence="4" id="KW-1003">Cell membrane</keyword>